<feature type="domain" description="AprE-like long alpha-helical hairpin" evidence="11">
    <location>
        <begin position="144"/>
        <end position="327"/>
    </location>
</feature>
<evidence type="ECO:0000256" key="8">
    <source>
        <dbReference type="ARBA" id="ARBA00023136"/>
    </source>
</evidence>
<comment type="subcellular location">
    <subcellularLocation>
        <location evidence="1 9">Cell inner membrane</location>
        <topology evidence="1 9">Single-pass membrane protein</topology>
    </subcellularLocation>
</comment>
<dbReference type="Pfam" id="PF26002">
    <property type="entry name" value="Beta-barrel_AprE"/>
    <property type="match status" value="1"/>
</dbReference>
<evidence type="ECO:0000256" key="9">
    <source>
        <dbReference type="RuleBase" id="RU365093"/>
    </source>
</evidence>
<keyword evidence="4 9" id="KW-1003">Cell membrane</keyword>
<accession>A0A4R3JCY9</accession>
<dbReference type="AlphaFoldDB" id="A0A4R3JCY9"/>
<organism evidence="13 14">
    <name type="scientific">Varunaivibrio sulfuroxidans</name>
    <dbReference type="NCBI Taxonomy" id="1773489"/>
    <lineage>
        <taxon>Bacteria</taxon>
        <taxon>Pseudomonadati</taxon>
        <taxon>Pseudomonadota</taxon>
        <taxon>Alphaproteobacteria</taxon>
        <taxon>Rhodospirillales</taxon>
        <taxon>Magnetovibrionaceae</taxon>
        <taxon>Varunaivibrio</taxon>
    </lineage>
</organism>
<keyword evidence="6 9" id="KW-0812">Transmembrane</keyword>
<feature type="domain" description="AprE-like beta-barrel" evidence="12">
    <location>
        <begin position="372"/>
        <end position="460"/>
    </location>
</feature>
<sequence length="483" mass="53806">MVKAELPLIADAKLKWARFKESAAHHLDAWRTAWARDKADTAPRRSRADAEFLPAALEIMETPPSPLGRAVLWAIMAFFAITVAWAVFAKVNINATASGKLIPAGRVKLIQPLEAGTVSAILVKEGQKVHEGDLLIELDATEIEAAREQVEHEMLVAEIERARWRAALDNPANPVAVFDPPHDLDAAKRKTYTHLLRSQSDAFQDHLLAIDDQIKAARARLASVRDNLERMRQTAPLVRREYVAKKTLVDKGVAAPLSLVPLQRQMIDFKKGISGERRKVTETQATIAAAREQRKEAVSNYQNNALSQFTLADRRIDNFKQELVKLERRRTRQALISPVDGVVQQLKTNTIGGVVTPAEVLMVIVPDTHRLEADVMIPNRDIGFVEKGQKAVVKLETFLFTRYGAINGRVRTISSDAVADKRLGLAYPARITLDRTSMTVDGREVQLTPGMAATVEVTTGRRRVIAFVLAPLLRYAKESFHER</sequence>
<dbReference type="Pfam" id="PF25994">
    <property type="entry name" value="HH_AprE"/>
    <property type="match status" value="1"/>
</dbReference>
<keyword evidence="10" id="KW-0175">Coiled coil</keyword>
<keyword evidence="7 9" id="KW-1133">Transmembrane helix</keyword>
<dbReference type="GO" id="GO:0005886">
    <property type="term" value="C:plasma membrane"/>
    <property type="evidence" value="ECO:0007669"/>
    <property type="project" value="UniProtKB-SubCell"/>
</dbReference>
<evidence type="ECO:0000256" key="5">
    <source>
        <dbReference type="ARBA" id="ARBA00022519"/>
    </source>
</evidence>
<dbReference type="PROSITE" id="PS00543">
    <property type="entry name" value="HLYD_FAMILY"/>
    <property type="match status" value="1"/>
</dbReference>
<dbReference type="InterPro" id="IPR050739">
    <property type="entry name" value="MFP"/>
</dbReference>
<evidence type="ECO:0000313" key="14">
    <source>
        <dbReference type="Proteomes" id="UP000295304"/>
    </source>
</evidence>
<dbReference type="Gene3D" id="2.40.50.100">
    <property type="match status" value="1"/>
</dbReference>
<dbReference type="Gene3D" id="1.10.287.470">
    <property type="entry name" value="Helix hairpin bin"/>
    <property type="match status" value="1"/>
</dbReference>
<name>A0A4R3JCY9_9PROT</name>
<dbReference type="PANTHER" id="PTHR30386">
    <property type="entry name" value="MEMBRANE FUSION SUBUNIT OF EMRAB-TOLC MULTIDRUG EFFLUX PUMP"/>
    <property type="match status" value="1"/>
</dbReference>
<comment type="caution">
    <text evidence="13">The sequence shown here is derived from an EMBL/GenBank/DDBJ whole genome shotgun (WGS) entry which is preliminary data.</text>
</comment>
<proteinExistence type="inferred from homology"/>
<keyword evidence="8 9" id="KW-0472">Membrane</keyword>
<evidence type="ECO:0000256" key="2">
    <source>
        <dbReference type="ARBA" id="ARBA00009477"/>
    </source>
</evidence>
<dbReference type="EMBL" id="SLZW01000004">
    <property type="protein sequence ID" value="TCS63056.1"/>
    <property type="molecule type" value="Genomic_DNA"/>
</dbReference>
<feature type="transmembrane region" description="Helical" evidence="9">
    <location>
        <begin position="70"/>
        <end position="88"/>
    </location>
</feature>
<dbReference type="PANTHER" id="PTHR30386:SF27">
    <property type="entry name" value="MEMBRANE FUSION PROTEIN (MFP) FAMILY PROTEIN"/>
    <property type="match status" value="1"/>
</dbReference>
<dbReference type="PRINTS" id="PR01490">
    <property type="entry name" value="RTXTOXIND"/>
</dbReference>
<dbReference type="InterPro" id="IPR058982">
    <property type="entry name" value="Beta-barrel_AprE"/>
</dbReference>
<evidence type="ECO:0000256" key="6">
    <source>
        <dbReference type="ARBA" id="ARBA00022692"/>
    </source>
</evidence>
<keyword evidence="3 9" id="KW-0813">Transport</keyword>
<dbReference type="InterPro" id="IPR058781">
    <property type="entry name" value="HH_AprE-like"/>
</dbReference>
<gene>
    <name evidence="13" type="ORF">EDD55_104147</name>
</gene>
<dbReference type="GO" id="GO:0009306">
    <property type="term" value="P:protein secretion"/>
    <property type="evidence" value="ECO:0007669"/>
    <property type="project" value="InterPro"/>
</dbReference>
<reference evidence="13 14" key="1">
    <citation type="submission" date="2019-03" db="EMBL/GenBank/DDBJ databases">
        <title>Genomic Encyclopedia of Type Strains, Phase IV (KMG-IV): sequencing the most valuable type-strain genomes for metagenomic binning, comparative biology and taxonomic classification.</title>
        <authorList>
            <person name="Goeker M."/>
        </authorList>
    </citation>
    <scope>NUCLEOTIDE SEQUENCE [LARGE SCALE GENOMIC DNA]</scope>
    <source>
        <strain evidence="13 14">DSM 101688</strain>
    </source>
</reference>
<dbReference type="Proteomes" id="UP000295304">
    <property type="component" value="Unassembled WGS sequence"/>
</dbReference>
<evidence type="ECO:0000259" key="12">
    <source>
        <dbReference type="Pfam" id="PF26002"/>
    </source>
</evidence>
<keyword evidence="5 9" id="KW-0997">Cell inner membrane</keyword>
<evidence type="ECO:0000256" key="1">
    <source>
        <dbReference type="ARBA" id="ARBA00004377"/>
    </source>
</evidence>
<dbReference type="Gene3D" id="2.40.30.170">
    <property type="match status" value="1"/>
</dbReference>
<comment type="similarity">
    <text evidence="2 9">Belongs to the membrane fusion protein (MFP) (TC 8.A.1) family.</text>
</comment>
<evidence type="ECO:0000256" key="10">
    <source>
        <dbReference type="SAM" id="Coils"/>
    </source>
</evidence>
<evidence type="ECO:0000313" key="13">
    <source>
        <dbReference type="EMBL" id="TCS63056.1"/>
    </source>
</evidence>
<evidence type="ECO:0000256" key="4">
    <source>
        <dbReference type="ARBA" id="ARBA00022475"/>
    </source>
</evidence>
<evidence type="ECO:0000256" key="3">
    <source>
        <dbReference type="ARBA" id="ARBA00022448"/>
    </source>
</evidence>
<dbReference type="NCBIfam" id="TIGR01843">
    <property type="entry name" value="type_I_hlyD"/>
    <property type="match status" value="1"/>
</dbReference>
<keyword evidence="14" id="KW-1185">Reference proteome</keyword>
<dbReference type="InterPro" id="IPR010129">
    <property type="entry name" value="T1SS_HlyD"/>
</dbReference>
<feature type="coiled-coil region" evidence="10">
    <location>
        <begin position="280"/>
        <end position="329"/>
    </location>
</feature>
<dbReference type="RefSeq" id="WP_165886279.1">
    <property type="nucleotide sequence ID" value="NZ_CP119676.1"/>
</dbReference>
<evidence type="ECO:0000259" key="11">
    <source>
        <dbReference type="Pfam" id="PF25994"/>
    </source>
</evidence>
<dbReference type="InterPro" id="IPR006144">
    <property type="entry name" value="Secretion_HlyD_CS"/>
</dbReference>
<dbReference type="SUPFAM" id="SSF111369">
    <property type="entry name" value="HlyD-like secretion proteins"/>
    <property type="match status" value="1"/>
</dbReference>
<evidence type="ECO:0000256" key="7">
    <source>
        <dbReference type="ARBA" id="ARBA00022989"/>
    </source>
</evidence>
<protein>
    <recommendedName>
        <fullName evidence="9">Membrane fusion protein (MFP) family protein</fullName>
    </recommendedName>
</protein>